<proteinExistence type="predicted"/>
<gene>
    <name evidence="2" type="ORF">SAMN04244550_00620</name>
</gene>
<evidence type="ECO:0000313" key="2">
    <source>
        <dbReference type="EMBL" id="SDE57477.1"/>
    </source>
</evidence>
<dbReference type="Gene3D" id="3.40.630.30">
    <property type="match status" value="1"/>
</dbReference>
<dbReference type="Pfam" id="PF00583">
    <property type="entry name" value="Acetyltransf_1"/>
    <property type="match status" value="1"/>
</dbReference>
<accession>A0A1G7E1A0</accession>
<dbReference type="AlphaFoldDB" id="A0A1G7E1A0"/>
<dbReference type="GO" id="GO:0016747">
    <property type="term" value="F:acyltransferase activity, transferring groups other than amino-acyl groups"/>
    <property type="evidence" value="ECO:0007669"/>
    <property type="project" value="InterPro"/>
</dbReference>
<protein>
    <submittedName>
        <fullName evidence="2">Acetyltransferase (GNAT) family protein</fullName>
    </submittedName>
</protein>
<evidence type="ECO:0000259" key="1">
    <source>
        <dbReference type="PROSITE" id="PS51186"/>
    </source>
</evidence>
<reference evidence="2 3" key="1">
    <citation type="submission" date="2016-10" db="EMBL/GenBank/DDBJ databases">
        <authorList>
            <person name="de Groot N.N."/>
        </authorList>
    </citation>
    <scope>NUCLEOTIDE SEQUENCE [LARGE SCALE GENOMIC DNA]</scope>
    <source>
        <strain evidence="3">DSM 938 / 37b4</strain>
    </source>
</reference>
<dbReference type="InterPro" id="IPR016181">
    <property type="entry name" value="Acyl_CoA_acyltransferase"/>
</dbReference>
<dbReference type="PANTHER" id="PTHR43072">
    <property type="entry name" value="N-ACETYLTRANSFERASE"/>
    <property type="match status" value="1"/>
</dbReference>
<dbReference type="SUPFAM" id="SSF55729">
    <property type="entry name" value="Acyl-CoA N-acyltransferases (Nat)"/>
    <property type="match status" value="1"/>
</dbReference>
<feature type="domain" description="N-acetyltransferase" evidence="1">
    <location>
        <begin position="102"/>
        <end position="237"/>
    </location>
</feature>
<dbReference type="PROSITE" id="PS51186">
    <property type="entry name" value="GNAT"/>
    <property type="match status" value="1"/>
</dbReference>
<dbReference type="OrthoDB" id="7301318at2"/>
<sequence length="237" mass="25544">MSDPLFEVIDATWPAASVRQAGGFLIREGRGGGSRVSAASLIERFETADIAAAIAAQRDLGQDPKFMLRPGEDALDAALADRGFEAFDPVVILTADLAALPREVPPVTAFAHWPPLAIAREIWAENGIGPARQAILERANTPKATVLGRSRDRAAGAAFVAIHSRTAMLHALVVAPEFRRLGLARAILAEACRWAANEGAERMSLVVTRANTAALALYRDLGMQPVCAYHYRREARR</sequence>
<organism evidence="2 3">
    <name type="scientific">Rhodobacter capsulatus</name>
    <name type="common">Rhodopseudomonas capsulata</name>
    <dbReference type="NCBI Taxonomy" id="1061"/>
    <lineage>
        <taxon>Bacteria</taxon>
        <taxon>Pseudomonadati</taxon>
        <taxon>Pseudomonadota</taxon>
        <taxon>Alphaproteobacteria</taxon>
        <taxon>Rhodobacterales</taxon>
        <taxon>Rhodobacter group</taxon>
        <taxon>Rhodobacter</taxon>
    </lineage>
</organism>
<dbReference type="EMBL" id="FNAY01000002">
    <property type="protein sequence ID" value="SDE57477.1"/>
    <property type="molecule type" value="Genomic_DNA"/>
</dbReference>
<evidence type="ECO:0000313" key="3">
    <source>
        <dbReference type="Proteomes" id="UP000183812"/>
    </source>
</evidence>
<keyword evidence="2" id="KW-0808">Transferase</keyword>
<name>A0A1G7E1A0_RHOCA</name>
<dbReference type="CDD" id="cd04301">
    <property type="entry name" value="NAT_SF"/>
    <property type="match status" value="1"/>
</dbReference>
<dbReference type="Proteomes" id="UP000183812">
    <property type="component" value="Unassembled WGS sequence"/>
</dbReference>
<dbReference type="InterPro" id="IPR000182">
    <property type="entry name" value="GNAT_dom"/>
</dbReference>
<dbReference type="RefSeq" id="WP_074552788.1">
    <property type="nucleotide sequence ID" value="NZ_CP119563.1"/>
</dbReference>